<accession>A0A8S4SBZ0</accession>
<protein>
    <submittedName>
        <fullName evidence="1">Jg17610 protein</fullName>
    </submittedName>
</protein>
<dbReference type="EMBL" id="CAKXAJ010026299">
    <property type="protein sequence ID" value="CAH2266086.1"/>
    <property type="molecule type" value="Genomic_DNA"/>
</dbReference>
<keyword evidence="2" id="KW-1185">Reference proteome</keyword>
<dbReference type="InterPro" id="IPR012674">
    <property type="entry name" value="Calycin"/>
</dbReference>
<sequence length="164" mass="18794">MWFSGKRFRRTRCENIDELLAATNANEHIVRMLKVKAPVVCYTAVDGDTIKLDLDIDGKKILSHIFKLGEEQEMEKKDGNKMAPQKSCIALAKCSPRMPIYITSKNEYSDLDPRAPVPRKIFHSKTDSNKYARPYTVERINKDTSDIAILESVFECSKFVPIHE</sequence>
<evidence type="ECO:0000313" key="2">
    <source>
        <dbReference type="Proteomes" id="UP000838756"/>
    </source>
</evidence>
<dbReference type="Proteomes" id="UP000838756">
    <property type="component" value="Unassembled WGS sequence"/>
</dbReference>
<comment type="caution">
    <text evidence="1">The sequence shown here is derived from an EMBL/GenBank/DDBJ whole genome shotgun (WGS) entry which is preliminary data.</text>
</comment>
<dbReference type="SUPFAM" id="SSF50814">
    <property type="entry name" value="Lipocalins"/>
    <property type="match status" value="1"/>
</dbReference>
<name>A0A8S4SBZ0_9NEOP</name>
<gene>
    <name evidence="1" type="primary">jg17610</name>
    <name evidence="1" type="ORF">PAEG_LOCUS25168</name>
</gene>
<dbReference type="AlphaFoldDB" id="A0A8S4SBZ0"/>
<organism evidence="1 2">
    <name type="scientific">Pararge aegeria aegeria</name>
    <dbReference type="NCBI Taxonomy" id="348720"/>
    <lineage>
        <taxon>Eukaryota</taxon>
        <taxon>Metazoa</taxon>
        <taxon>Ecdysozoa</taxon>
        <taxon>Arthropoda</taxon>
        <taxon>Hexapoda</taxon>
        <taxon>Insecta</taxon>
        <taxon>Pterygota</taxon>
        <taxon>Neoptera</taxon>
        <taxon>Endopterygota</taxon>
        <taxon>Lepidoptera</taxon>
        <taxon>Glossata</taxon>
        <taxon>Ditrysia</taxon>
        <taxon>Papilionoidea</taxon>
        <taxon>Nymphalidae</taxon>
        <taxon>Satyrinae</taxon>
        <taxon>Satyrini</taxon>
        <taxon>Parargina</taxon>
        <taxon>Pararge</taxon>
    </lineage>
</organism>
<dbReference type="OrthoDB" id="9971011at2759"/>
<reference evidence="1" key="1">
    <citation type="submission" date="2022-03" db="EMBL/GenBank/DDBJ databases">
        <authorList>
            <person name="Lindestad O."/>
        </authorList>
    </citation>
    <scope>NUCLEOTIDE SEQUENCE</scope>
</reference>
<dbReference type="Gene3D" id="2.40.128.20">
    <property type="match status" value="1"/>
</dbReference>
<proteinExistence type="predicted"/>
<evidence type="ECO:0000313" key="1">
    <source>
        <dbReference type="EMBL" id="CAH2266086.1"/>
    </source>
</evidence>